<gene>
    <name evidence="3" type="ORF">RhiirA4_541149</name>
</gene>
<dbReference type="GO" id="GO:0004672">
    <property type="term" value="F:protein kinase activity"/>
    <property type="evidence" value="ECO:0007669"/>
    <property type="project" value="InterPro"/>
</dbReference>
<evidence type="ECO:0000259" key="2">
    <source>
        <dbReference type="PROSITE" id="PS50011"/>
    </source>
</evidence>
<dbReference type="GO" id="GO:0005524">
    <property type="term" value="F:ATP binding"/>
    <property type="evidence" value="ECO:0007669"/>
    <property type="project" value="InterPro"/>
</dbReference>
<dbReference type="EMBL" id="LLXI01000256">
    <property type="protein sequence ID" value="PKY43472.1"/>
    <property type="molecule type" value="Genomic_DNA"/>
</dbReference>
<dbReference type="SMART" id="SM00671">
    <property type="entry name" value="SEL1"/>
    <property type="match status" value="15"/>
</dbReference>
<dbReference type="Pfam" id="PF08238">
    <property type="entry name" value="Sel1"/>
    <property type="match status" value="15"/>
</dbReference>
<evidence type="ECO:0000313" key="3">
    <source>
        <dbReference type="EMBL" id="PKY43472.1"/>
    </source>
</evidence>
<dbReference type="Gene3D" id="1.25.40.10">
    <property type="entry name" value="Tetratricopeptide repeat domain"/>
    <property type="match status" value="3"/>
</dbReference>
<dbReference type="VEuPathDB" id="FungiDB:RhiirFUN_022433"/>
<keyword evidence="4" id="KW-1185">Reference proteome</keyword>
<dbReference type="InterPro" id="IPR000719">
    <property type="entry name" value="Prot_kinase_dom"/>
</dbReference>
<dbReference type="InterPro" id="IPR006597">
    <property type="entry name" value="Sel1-like"/>
</dbReference>
<dbReference type="VEuPathDB" id="FungiDB:RhiirA1_533646"/>
<sequence length="970" mass="112519">MSNQTTYSDIHRQIPDELIKYYDYSYFQYIKQISSNVVRATWKNTDRFFALKHINNDKQTFEQIIKELKLYRSVDFHENILRFYGITNVETDVYEAKKYSLVLEYANRGTLNAYLSEYFDELDWDDKYNLSLQLASAVECMHNCGVIHCDLHPNNILVHKNNIKVADFGLSKKISEESINAPKIIGAIPYIDPKIFNNRIDYINENQKYKFNEKSDVYSIGVLMWQISSGYQPFNTKDYDIDLALGILNGKREKIIQETPIEYSNLYQECWKFEPSERPNIQNIVSILKKLNFSIQQNPGSNKNIMNDDLMLEKIASNLNLLNLIIVNESKSGTENNSSDTLIQLTELSTDIFDLASNKINNIIIDEFIAYLIKKHDREFTFGNIKQLINQQLLKLSQTTDKIIKWLSKNQDKIQYIWFLGLLYYFNIGIEEDFNFKAFNLFLKAANENFPIAQVYLAKCYYEGYGTEIDYNLSFNWCKKSVENDSIIGRINLGYCYKLGIGTTINKRKAIQLYEIAADQENSNAQTNLGIIYEKGEGIKKDLKEAIYWYSKAAENGNKVSQYYLGKCFELGNGIKKDLVKAFEYYKMSADQEYLNAQFQLGYFYFNGIGTKIDKEKAFNLYKITAKKGHNIAQNNLGFSYENGEGTIKDLKKAIYWYSKAAESEYEVAQYNLGNCYKLGIGVEKNEVKAFECFKKSADKNYLDAQFKFGYCYDEGIGTEINKELAFEIYKVTAEKENSNAQMFLGNLYKNGQGTKKDIKQAIYWYRKAAENGNKIAQYNLSNYCKGFGIDFNKEKAFHLYKTIVKKVHSIAQKHLERLYNNGEGENLKDTFYWYGKAAEGGCEIAQCYLGSYYEYIIKNKVKAFNLYKKKTKKEYLDAQFQLGYCYDVGNGTEVNKEKAFKLYKKLAEKEYSIAQNNLGILYINGEGTEEDLDKAIYWHNKAAKNGCDVAKYNLDIYYEFIAENGTVIS</sequence>
<dbReference type="Proteomes" id="UP000234323">
    <property type="component" value="Unassembled WGS sequence"/>
</dbReference>
<dbReference type="SUPFAM" id="SSF56112">
    <property type="entry name" value="Protein kinase-like (PK-like)"/>
    <property type="match status" value="1"/>
</dbReference>
<dbReference type="InterPro" id="IPR001245">
    <property type="entry name" value="Ser-Thr/Tyr_kinase_cat_dom"/>
</dbReference>
<comment type="caution">
    <text evidence="3">The sequence shown here is derived from an EMBL/GenBank/DDBJ whole genome shotgun (WGS) entry which is preliminary data.</text>
</comment>
<feature type="domain" description="Protein kinase" evidence="2">
    <location>
        <begin position="27"/>
        <end position="291"/>
    </location>
</feature>
<evidence type="ECO:0000313" key="4">
    <source>
        <dbReference type="Proteomes" id="UP000234323"/>
    </source>
</evidence>
<reference evidence="3 4" key="1">
    <citation type="submission" date="2015-10" db="EMBL/GenBank/DDBJ databases">
        <title>Genome analyses suggest a sexual origin of heterokaryosis in a supposedly ancient asexual fungus.</title>
        <authorList>
            <person name="Ropars J."/>
            <person name="Sedzielewska K."/>
            <person name="Noel J."/>
            <person name="Charron P."/>
            <person name="Farinelli L."/>
            <person name="Marton T."/>
            <person name="Kruger M."/>
            <person name="Pelin A."/>
            <person name="Brachmann A."/>
            <person name="Corradi N."/>
        </authorList>
    </citation>
    <scope>NUCLEOTIDE SEQUENCE [LARGE SCALE GENOMIC DNA]</scope>
    <source>
        <strain evidence="3 4">A4</strain>
    </source>
</reference>
<dbReference type="PROSITE" id="PS50011">
    <property type="entry name" value="PROTEIN_KINASE_DOM"/>
    <property type="match status" value="1"/>
</dbReference>
<accession>A0A2I1GA31</accession>
<evidence type="ECO:0000256" key="1">
    <source>
        <dbReference type="ARBA" id="ARBA00038101"/>
    </source>
</evidence>
<dbReference type="PANTHER" id="PTHR11102">
    <property type="entry name" value="SEL-1-LIKE PROTEIN"/>
    <property type="match status" value="1"/>
</dbReference>
<dbReference type="PANTHER" id="PTHR11102:SF160">
    <property type="entry name" value="ERAD-ASSOCIATED E3 UBIQUITIN-PROTEIN LIGASE COMPONENT HRD3"/>
    <property type="match status" value="1"/>
</dbReference>
<proteinExistence type="inferred from homology"/>
<dbReference type="Gene3D" id="1.10.510.10">
    <property type="entry name" value="Transferase(Phosphotransferase) domain 1"/>
    <property type="match status" value="1"/>
</dbReference>
<dbReference type="InterPro" id="IPR011990">
    <property type="entry name" value="TPR-like_helical_dom_sf"/>
</dbReference>
<dbReference type="InterPro" id="IPR050767">
    <property type="entry name" value="Sel1_AlgK"/>
</dbReference>
<organism evidence="3 4">
    <name type="scientific">Rhizophagus irregularis</name>
    <dbReference type="NCBI Taxonomy" id="588596"/>
    <lineage>
        <taxon>Eukaryota</taxon>
        <taxon>Fungi</taxon>
        <taxon>Fungi incertae sedis</taxon>
        <taxon>Mucoromycota</taxon>
        <taxon>Glomeromycotina</taxon>
        <taxon>Glomeromycetes</taxon>
        <taxon>Glomerales</taxon>
        <taxon>Glomeraceae</taxon>
        <taxon>Rhizophagus</taxon>
    </lineage>
</organism>
<dbReference type="Pfam" id="PF00069">
    <property type="entry name" value="Pkinase"/>
    <property type="match status" value="1"/>
</dbReference>
<dbReference type="PRINTS" id="PR00109">
    <property type="entry name" value="TYRKINASE"/>
</dbReference>
<dbReference type="VEuPathDB" id="FungiDB:FUN_017094"/>
<protein>
    <recommendedName>
        <fullName evidence="2">Protein kinase domain-containing protein</fullName>
    </recommendedName>
</protein>
<name>A0A2I1GA31_9GLOM</name>
<dbReference type="SUPFAM" id="SSF81901">
    <property type="entry name" value="HCP-like"/>
    <property type="match status" value="4"/>
</dbReference>
<dbReference type="AlphaFoldDB" id="A0A2I1GA31"/>
<dbReference type="InterPro" id="IPR011009">
    <property type="entry name" value="Kinase-like_dom_sf"/>
</dbReference>
<comment type="similarity">
    <text evidence="1">Belongs to the sel-1 family.</text>
</comment>